<feature type="compositionally biased region" description="Low complexity" evidence="1">
    <location>
        <begin position="444"/>
        <end position="456"/>
    </location>
</feature>
<feature type="compositionally biased region" description="Low complexity" evidence="1">
    <location>
        <begin position="520"/>
        <end position="542"/>
    </location>
</feature>
<evidence type="ECO:0000313" key="2">
    <source>
        <dbReference type="EMBL" id="TIA91566.1"/>
    </source>
</evidence>
<evidence type="ECO:0000256" key="1">
    <source>
        <dbReference type="SAM" id="MobiDB-lite"/>
    </source>
</evidence>
<gene>
    <name evidence="2" type="ORF">E3P99_00986</name>
</gene>
<dbReference type="GO" id="GO:0000724">
    <property type="term" value="P:double-strand break repair via homologous recombination"/>
    <property type="evidence" value="ECO:0007669"/>
    <property type="project" value="TreeGrafter"/>
</dbReference>
<dbReference type="OrthoDB" id="10593178at2759"/>
<dbReference type="InterPro" id="IPR040227">
    <property type="entry name" value="Nibrin-rel"/>
</dbReference>
<feature type="compositionally biased region" description="Basic residues" evidence="1">
    <location>
        <begin position="545"/>
        <end position="555"/>
    </location>
</feature>
<evidence type="ECO:0008006" key="4">
    <source>
        <dbReference type="Google" id="ProtNLM"/>
    </source>
</evidence>
<name>A0A4T0FX22_9BASI</name>
<feature type="compositionally biased region" description="Low complexity" evidence="1">
    <location>
        <begin position="779"/>
        <end position="790"/>
    </location>
</feature>
<sequence length="823" mass="91913">MFILDCEVTKGPRGDGKTVDVDRRTFYIKPSQRTTIGRKTADIRIDSKVVSRDTACVIVAGDVDLDKRDDVDFKYSITLFAPKKVTVKKPQGDTVLEGNTSIELFDGDVFLIGGKVVTMKLRWQPINFNVSSLFKTKSSYSSETKKYAEKGLKFGRGYWNDTFSYLIQPQRTLNSKVLGALSSMKPVTSRGFLESVYQSILSDNYESILPTVTPDHLPKAISDENFQADPFWLISEDRLSMFSADTFYTLSDGSTTYSDILERCGATVHHLNINSIAPNDIKSTLESSLENKRHAYIVIPTDLRDRLAGEAQKWSSAISKAARDVGIKHVSNTSLDRAIIQIDVDCLETVVAPEDDAVSEEEAEQPRRAPSQAQASTSPPRPARRSSRQPSRAPSQQPESSQHSRKRKATAQAEAEAPKNKLTRRGGRAQRVTMDDSDEDDDVQPAAAAAVQPRQPSLHENQSPRKAPAVKDVPLRRRAGDRRPQTRDIDESDDEVMQQQPVAEETAEPSVNELEKASEESVPQQAQEAAQQPQAQPVSNAQSTLRRRANTRRMKTINIDESDEEPFPAPKATQNEVAGGGAEKSAGDSRADHMPAPTPAPTQSHIPPTPEPVQKRKTARERVQEQMAAPPDPKHDFLTEHMTKRKKTLLDERNEKKAAQQARIAEQEALMAAQRQASRVPESVAASSSVRRRRVDDFDDDLQLNGDARTSTQNTTSRRNLDNCIIPMKLIPLRRRDVPIQGREGEGADGRERERNFKKFKRKIDHIYQPRVAVGLPERAAAETATATQRPRPRARRNLTIDLSSEEDELADSYVEVDERDDF</sequence>
<reference evidence="2 3" key="1">
    <citation type="submission" date="2019-03" db="EMBL/GenBank/DDBJ databases">
        <title>Sequencing 23 genomes of Wallemia ichthyophaga.</title>
        <authorList>
            <person name="Gostincar C."/>
        </authorList>
    </citation>
    <scope>NUCLEOTIDE SEQUENCE [LARGE SCALE GENOMIC DNA]</scope>
    <source>
        <strain evidence="2 3">EXF-5753</strain>
    </source>
</reference>
<dbReference type="Proteomes" id="UP000310189">
    <property type="component" value="Unassembled WGS sequence"/>
</dbReference>
<feature type="region of interest" description="Disordered" evidence="1">
    <location>
        <begin position="779"/>
        <end position="803"/>
    </location>
</feature>
<organism evidence="2 3">
    <name type="scientific">Wallemia hederae</name>
    <dbReference type="NCBI Taxonomy" id="1540922"/>
    <lineage>
        <taxon>Eukaryota</taxon>
        <taxon>Fungi</taxon>
        <taxon>Dikarya</taxon>
        <taxon>Basidiomycota</taxon>
        <taxon>Wallemiomycotina</taxon>
        <taxon>Wallemiomycetes</taxon>
        <taxon>Wallemiales</taxon>
        <taxon>Wallemiaceae</taxon>
        <taxon>Wallemia</taxon>
    </lineage>
</organism>
<feature type="region of interest" description="Disordered" evidence="1">
    <location>
        <begin position="355"/>
        <end position="637"/>
    </location>
</feature>
<comment type="caution">
    <text evidence="2">The sequence shown here is derived from an EMBL/GenBank/DDBJ whole genome shotgun (WGS) entry which is preliminary data.</text>
</comment>
<dbReference type="EMBL" id="SPNW01000011">
    <property type="protein sequence ID" value="TIA91566.1"/>
    <property type="molecule type" value="Genomic_DNA"/>
</dbReference>
<dbReference type="AlphaFoldDB" id="A0A4T0FX22"/>
<dbReference type="GO" id="GO:0030870">
    <property type="term" value="C:Mre11 complex"/>
    <property type="evidence" value="ECO:0007669"/>
    <property type="project" value="InterPro"/>
</dbReference>
<dbReference type="PANTHER" id="PTHR12162">
    <property type="entry name" value="NIBRIN-RELATED"/>
    <property type="match status" value="1"/>
</dbReference>
<dbReference type="GO" id="GO:0003684">
    <property type="term" value="F:damaged DNA binding"/>
    <property type="evidence" value="ECO:0007669"/>
    <property type="project" value="TreeGrafter"/>
</dbReference>
<evidence type="ECO:0000313" key="3">
    <source>
        <dbReference type="Proteomes" id="UP000310189"/>
    </source>
</evidence>
<keyword evidence="3" id="KW-1185">Reference proteome</keyword>
<feature type="compositionally biased region" description="Low complexity" evidence="1">
    <location>
        <begin position="388"/>
        <end position="401"/>
    </location>
</feature>
<proteinExistence type="predicted"/>
<protein>
    <recommendedName>
        <fullName evidence="4">Nibrin second BRCT domain-containing protein</fullName>
    </recommendedName>
</protein>
<dbReference type="PANTHER" id="PTHR12162:SF0">
    <property type="entry name" value="NIBRIN"/>
    <property type="match status" value="1"/>
</dbReference>
<dbReference type="GO" id="GO:0007095">
    <property type="term" value="P:mitotic G2 DNA damage checkpoint signaling"/>
    <property type="evidence" value="ECO:0007669"/>
    <property type="project" value="InterPro"/>
</dbReference>
<feature type="compositionally biased region" description="Low complexity" evidence="1">
    <location>
        <begin position="368"/>
        <end position="378"/>
    </location>
</feature>
<accession>A0A4T0FX22</accession>
<feature type="region of interest" description="Disordered" evidence="1">
    <location>
        <begin position="673"/>
        <end position="692"/>
    </location>
</feature>
<feature type="compositionally biased region" description="Low complexity" evidence="1">
    <location>
        <begin position="677"/>
        <end position="689"/>
    </location>
</feature>